<dbReference type="EMBL" id="LAZR01005080">
    <property type="protein sequence ID" value="KKN03022.1"/>
    <property type="molecule type" value="Genomic_DNA"/>
</dbReference>
<evidence type="ECO:0000313" key="1">
    <source>
        <dbReference type="EMBL" id="KKN03022.1"/>
    </source>
</evidence>
<dbReference type="AlphaFoldDB" id="A0A0F9MUE1"/>
<reference evidence="1" key="1">
    <citation type="journal article" date="2015" name="Nature">
        <title>Complex archaea that bridge the gap between prokaryotes and eukaryotes.</title>
        <authorList>
            <person name="Spang A."/>
            <person name="Saw J.H."/>
            <person name="Jorgensen S.L."/>
            <person name="Zaremba-Niedzwiedzka K."/>
            <person name="Martijn J."/>
            <person name="Lind A.E."/>
            <person name="van Eijk R."/>
            <person name="Schleper C."/>
            <person name="Guy L."/>
            <person name="Ettema T.J."/>
        </authorList>
    </citation>
    <scope>NUCLEOTIDE SEQUENCE</scope>
</reference>
<gene>
    <name evidence="1" type="ORF">LCGC14_1111730</name>
</gene>
<proteinExistence type="predicted"/>
<sequence>MGYLRALSYILQEEPGTSLRAAGFIYTGMSRGGTWDRKGRSRFDKGPIEPKQIYEVEAKKARNVAISSSIPEGGVV</sequence>
<name>A0A0F9MUE1_9ZZZZ</name>
<organism evidence="1">
    <name type="scientific">marine sediment metagenome</name>
    <dbReference type="NCBI Taxonomy" id="412755"/>
    <lineage>
        <taxon>unclassified sequences</taxon>
        <taxon>metagenomes</taxon>
        <taxon>ecological metagenomes</taxon>
    </lineage>
</organism>
<accession>A0A0F9MUE1</accession>
<protein>
    <submittedName>
        <fullName evidence="1">Uncharacterized protein</fullName>
    </submittedName>
</protein>
<comment type="caution">
    <text evidence="1">The sequence shown here is derived from an EMBL/GenBank/DDBJ whole genome shotgun (WGS) entry which is preliminary data.</text>
</comment>